<dbReference type="AlphaFoldDB" id="A0A9P6ENG2"/>
<evidence type="ECO:0000256" key="1">
    <source>
        <dbReference type="ARBA" id="ARBA00002355"/>
    </source>
</evidence>
<dbReference type="Pfam" id="PF12333">
    <property type="entry name" value="Ipi1_N"/>
    <property type="match status" value="1"/>
</dbReference>
<evidence type="ECO:0000256" key="4">
    <source>
        <dbReference type="ARBA" id="ARBA00023242"/>
    </source>
</evidence>
<comment type="subcellular location">
    <subcellularLocation>
        <location evidence="2 5">Nucleus</location>
    </subcellularLocation>
</comment>
<feature type="compositionally biased region" description="Basic residues" evidence="6">
    <location>
        <begin position="503"/>
        <end position="513"/>
    </location>
</feature>
<dbReference type="EMBL" id="MU157833">
    <property type="protein sequence ID" value="KAF9532002.1"/>
    <property type="molecule type" value="Genomic_DNA"/>
</dbReference>
<evidence type="ECO:0000256" key="6">
    <source>
        <dbReference type="SAM" id="MobiDB-lite"/>
    </source>
</evidence>
<dbReference type="GO" id="GO:0006364">
    <property type="term" value="P:rRNA processing"/>
    <property type="evidence" value="ECO:0007669"/>
    <property type="project" value="UniProtKB-UniRule"/>
</dbReference>
<comment type="similarity">
    <text evidence="3 5">Belongs to the IPI1/TEX10 family.</text>
</comment>
<keyword evidence="5" id="KW-0698">rRNA processing</keyword>
<dbReference type="PANTHER" id="PTHR16056:SF2">
    <property type="entry name" value="TESTIS-EXPRESSED PROTEIN 10"/>
    <property type="match status" value="1"/>
</dbReference>
<dbReference type="Proteomes" id="UP000807306">
    <property type="component" value="Unassembled WGS sequence"/>
</dbReference>
<organism evidence="8 9">
    <name type="scientific">Crepidotus variabilis</name>
    <dbReference type="NCBI Taxonomy" id="179855"/>
    <lineage>
        <taxon>Eukaryota</taxon>
        <taxon>Fungi</taxon>
        <taxon>Dikarya</taxon>
        <taxon>Basidiomycota</taxon>
        <taxon>Agaricomycotina</taxon>
        <taxon>Agaricomycetes</taxon>
        <taxon>Agaricomycetidae</taxon>
        <taxon>Agaricales</taxon>
        <taxon>Agaricineae</taxon>
        <taxon>Crepidotaceae</taxon>
        <taxon>Crepidotus</taxon>
    </lineage>
</organism>
<proteinExistence type="inferred from homology"/>
<comment type="caution">
    <text evidence="8">The sequence shown here is derived from an EMBL/GenBank/DDBJ whole genome shotgun (WGS) entry which is preliminary data.</text>
</comment>
<dbReference type="Gene3D" id="1.25.10.10">
    <property type="entry name" value="Leucine-rich Repeat Variant"/>
    <property type="match status" value="1"/>
</dbReference>
<reference evidence="8" key="1">
    <citation type="submission" date="2020-11" db="EMBL/GenBank/DDBJ databases">
        <authorList>
            <consortium name="DOE Joint Genome Institute"/>
            <person name="Ahrendt S."/>
            <person name="Riley R."/>
            <person name="Andreopoulos W."/>
            <person name="Labutti K."/>
            <person name="Pangilinan J."/>
            <person name="Ruiz-Duenas F.J."/>
            <person name="Barrasa J.M."/>
            <person name="Sanchez-Garcia M."/>
            <person name="Camarero S."/>
            <person name="Miyauchi S."/>
            <person name="Serrano A."/>
            <person name="Linde D."/>
            <person name="Babiker R."/>
            <person name="Drula E."/>
            <person name="Ayuso-Fernandez I."/>
            <person name="Pacheco R."/>
            <person name="Padilla G."/>
            <person name="Ferreira P."/>
            <person name="Barriuso J."/>
            <person name="Kellner H."/>
            <person name="Castanera R."/>
            <person name="Alfaro M."/>
            <person name="Ramirez L."/>
            <person name="Pisabarro A.G."/>
            <person name="Kuo A."/>
            <person name="Tritt A."/>
            <person name="Lipzen A."/>
            <person name="He G."/>
            <person name="Yan M."/>
            <person name="Ng V."/>
            <person name="Cullen D."/>
            <person name="Martin F."/>
            <person name="Rosso M.-N."/>
            <person name="Henrissat B."/>
            <person name="Hibbett D."/>
            <person name="Martinez A.T."/>
            <person name="Grigoriev I.V."/>
        </authorList>
    </citation>
    <scope>NUCLEOTIDE SEQUENCE</scope>
    <source>
        <strain evidence="8">CBS 506.95</strain>
    </source>
</reference>
<name>A0A9P6ENG2_9AGAR</name>
<feature type="domain" description="Pre-rRNA-processing protein Ipi1 N-terminal" evidence="7">
    <location>
        <begin position="164"/>
        <end position="270"/>
    </location>
</feature>
<accession>A0A9P6ENG2</accession>
<dbReference type="InterPro" id="IPR024679">
    <property type="entry name" value="Ipi1_N"/>
</dbReference>
<feature type="region of interest" description="Disordered" evidence="6">
    <location>
        <begin position="501"/>
        <end position="529"/>
    </location>
</feature>
<evidence type="ECO:0000313" key="9">
    <source>
        <dbReference type="Proteomes" id="UP000807306"/>
    </source>
</evidence>
<evidence type="ECO:0000313" key="8">
    <source>
        <dbReference type="EMBL" id="KAF9532002.1"/>
    </source>
</evidence>
<keyword evidence="9" id="KW-1185">Reference proteome</keyword>
<keyword evidence="4 5" id="KW-0539">Nucleus</keyword>
<dbReference type="SUPFAM" id="SSF48371">
    <property type="entry name" value="ARM repeat"/>
    <property type="match status" value="1"/>
</dbReference>
<keyword evidence="5" id="KW-0690">Ribosome biogenesis</keyword>
<dbReference type="GO" id="GO:0120330">
    <property type="term" value="C:rixosome complex"/>
    <property type="evidence" value="ECO:0007669"/>
    <property type="project" value="UniProtKB-UniRule"/>
</dbReference>
<sequence>MLAAGGSSFDFQSDSIFFRSHPLFKMPKSAKKRKDKAADFSKAKLKLGKGKTQATNAIDTSFKARSIALPSQSITSEKVSGPVTRRQLNLHDLLSHLKHYNAGTRKDAILGLKELFDDNWELVDSSLPTLLTAVVRLIGDEDASVRKQLLSFVSWLLPRIPANDLLPHSSLLLLYTTSAQSHIFPEIRIDAVRFLDVLLDCAPEVVLSGWTDGFSSHGSRALEGYLGVLNAGTKFGESKENGLVKATSTASVILTPASKLVLLRSLATFLRLGLSTLDSGSLLSPIEVSQVGTSKSIDTWFMSNAFSSQEAFQSFDNSLRPENRSKASFRPWLDLVELEDGDRCDHFPEAFTVHRTECDNTWSLADFSGLQDILNLNAQGSESDQTSFIARLANTLHSTIIETYLDSAPSVFTPGSTPSDTELQLVLAVLRITQSLYQAMVTNSQKIRAADKDHLESIINYLSPYFPSQYDKDVRIQQDFEEFNLIYCELVSLFVHTEDRSQKSRNTKVRQPRISRSSASASSLSSTTQNRRIDHVTQYIISRLTSASTSSIPSSISYTTYGALLPTIWALVSATPLSVPDKAASRQEANELLGAMLDHAINVGSKSPCKQPTIEFVGRLILLETEPHYQSHFSFERDPEVKAKFDAWLLHLPQVLWEMGSALGGNGNASGNNITCSEIILRTLIRVLQRRSRGTSQETIYALQARLTPYFYIDHPTRGALPGPYKKLPPISSSTSRTSPNALAADHTVRSNPTVHPLRHLALDLAVTLLRLSGDQNDSTGGSSAAKLARAINLAVGPFPEVPHPTAEIPADVKYWLQISSWK</sequence>
<evidence type="ECO:0000259" key="7">
    <source>
        <dbReference type="Pfam" id="PF12333"/>
    </source>
</evidence>
<dbReference type="InterPro" id="IPR011989">
    <property type="entry name" value="ARM-like"/>
</dbReference>
<dbReference type="InterPro" id="IPR016024">
    <property type="entry name" value="ARM-type_fold"/>
</dbReference>
<evidence type="ECO:0000256" key="3">
    <source>
        <dbReference type="ARBA" id="ARBA00006427"/>
    </source>
</evidence>
<dbReference type="PANTHER" id="PTHR16056">
    <property type="entry name" value="REGULATOR OF MICROTUBULE DYNAMICS PROTEIN"/>
    <property type="match status" value="1"/>
</dbReference>
<protein>
    <recommendedName>
        <fullName evidence="5">Pre-rRNA-processing protein</fullName>
    </recommendedName>
</protein>
<comment type="function">
    <text evidence="1 5">Component of the RIX1 complex required for processing of ITS2 sequences from 35S pre-rRNA.</text>
</comment>
<gene>
    <name evidence="8" type="ORF">CPB83DRAFT_848167</name>
</gene>
<evidence type="ECO:0000256" key="2">
    <source>
        <dbReference type="ARBA" id="ARBA00004123"/>
    </source>
</evidence>
<dbReference type="GO" id="GO:0005634">
    <property type="term" value="C:nucleus"/>
    <property type="evidence" value="ECO:0007669"/>
    <property type="project" value="UniProtKB-SubCell"/>
</dbReference>
<dbReference type="OrthoDB" id="361362at2759"/>
<evidence type="ECO:0000256" key="5">
    <source>
        <dbReference type="RuleBase" id="RU368021"/>
    </source>
</evidence>
<feature type="compositionally biased region" description="Low complexity" evidence="6">
    <location>
        <begin position="515"/>
        <end position="526"/>
    </location>
</feature>
<comment type="subunit">
    <text evidence="5">Component of the RIX1 complex.</text>
</comment>